<sequence>MVRRAPRPTLIHMLSDDGFEWRSFHGNKPLLKADVSRKIAHALKSFMPAYTTEQTARAIALMFNAATQHVHGPLTITPQEFWGEIKPQVTWLRDLDTETILLFSWSALSARHVASEMHVARVEMEGHDPEDYPMPDSAASKAVSDYSVKLRDTQSFAVRYAFMPGWIHDRHNQGDKESTQAAFMREFENSQLYLKAKREAEMEGGKEEAKYDKVKWYGVGTTHKTEEDEEEEEEEDLEMGEAEDEDEVMVDTVEEPATEGHAFQLPFRSVPGPPQ</sequence>
<keyword evidence="3" id="KW-1185">Reference proteome</keyword>
<evidence type="ECO:0000256" key="1">
    <source>
        <dbReference type="SAM" id="MobiDB-lite"/>
    </source>
</evidence>
<accession>A0AAN9YTG5</accession>
<proteinExistence type="predicted"/>
<dbReference type="Proteomes" id="UP001320420">
    <property type="component" value="Unassembled WGS sequence"/>
</dbReference>
<organism evidence="2 3">
    <name type="scientific">Diatrype stigma</name>
    <dbReference type="NCBI Taxonomy" id="117547"/>
    <lineage>
        <taxon>Eukaryota</taxon>
        <taxon>Fungi</taxon>
        <taxon>Dikarya</taxon>
        <taxon>Ascomycota</taxon>
        <taxon>Pezizomycotina</taxon>
        <taxon>Sordariomycetes</taxon>
        <taxon>Xylariomycetidae</taxon>
        <taxon>Xylariales</taxon>
        <taxon>Diatrypaceae</taxon>
        <taxon>Diatrype</taxon>
    </lineage>
</organism>
<reference evidence="2 3" key="1">
    <citation type="submission" date="2024-02" db="EMBL/GenBank/DDBJ databases">
        <title>De novo assembly and annotation of 12 fungi associated with fruit tree decline syndrome in Ontario, Canada.</title>
        <authorList>
            <person name="Sulman M."/>
            <person name="Ellouze W."/>
            <person name="Ilyukhin E."/>
        </authorList>
    </citation>
    <scope>NUCLEOTIDE SEQUENCE [LARGE SCALE GENOMIC DNA]</scope>
    <source>
        <strain evidence="2 3">M11/M66-122</strain>
    </source>
</reference>
<gene>
    <name evidence="2" type="ORF">SLS62_004061</name>
</gene>
<protein>
    <submittedName>
        <fullName evidence="2">Uncharacterized protein</fullName>
    </submittedName>
</protein>
<feature type="compositionally biased region" description="Acidic residues" evidence="1">
    <location>
        <begin position="227"/>
        <end position="249"/>
    </location>
</feature>
<comment type="caution">
    <text evidence="2">The sequence shown here is derived from an EMBL/GenBank/DDBJ whole genome shotgun (WGS) entry which is preliminary data.</text>
</comment>
<evidence type="ECO:0000313" key="2">
    <source>
        <dbReference type="EMBL" id="KAK7753962.1"/>
    </source>
</evidence>
<feature type="region of interest" description="Disordered" evidence="1">
    <location>
        <begin position="220"/>
        <end position="249"/>
    </location>
</feature>
<evidence type="ECO:0000313" key="3">
    <source>
        <dbReference type="Proteomes" id="UP001320420"/>
    </source>
</evidence>
<name>A0AAN9YTG5_9PEZI</name>
<dbReference type="EMBL" id="JAKJXP020000024">
    <property type="protein sequence ID" value="KAK7753962.1"/>
    <property type="molecule type" value="Genomic_DNA"/>
</dbReference>
<feature type="region of interest" description="Disordered" evidence="1">
    <location>
        <begin position="256"/>
        <end position="275"/>
    </location>
</feature>
<dbReference type="AlphaFoldDB" id="A0AAN9YTG5"/>